<dbReference type="PATRIC" id="fig|1088721.3.peg.3039"/>
<dbReference type="KEGG" id="npn:JI59_04605"/>
<dbReference type="AlphaFoldDB" id="G6EFG1"/>
<comment type="caution">
    <text evidence="1">The sequence shown here is derived from an EMBL/GenBank/DDBJ whole genome shotgun (WGS) entry which is preliminary data.</text>
</comment>
<dbReference type="Proteomes" id="UP000004030">
    <property type="component" value="Unassembled WGS sequence"/>
</dbReference>
<keyword evidence="2" id="KW-1185">Reference proteome</keyword>
<reference evidence="1 2" key="1">
    <citation type="journal article" date="2012" name="J. Bacteriol.">
        <title>Genome sequence of benzo(a)pyrene-degrading bacterium Novosphingobium pentaromativorans US6-1.</title>
        <authorList>
            <person name="Luo Y.R."/>
            <person name="Kang S.G."/>
            <person name="Kim S.J."/>
            <person name="Kim M.R."/>
            <person name="Li N."/>
            <person name="Lee J.H."/>
            <person name="Kwon K.K."/>
        </authorList>
    </citation>
    <scope>NUCLEOTIDE SEQUENCE [LARGE SCALE GENOMIC DNA]</scope>
    <source>
        <strain evidence="1 2">US6-1</strain>
    </source>
</reference>
<name>G6EFG1_9SPHN</name>
<sequence length="59" mass="6750">MIRISQHIREGRDAVIAERLHRGVPAINPYAPKTKRGLFWQRGAEQAREAIDQLMRIGA</sequence>
<proteinExistence type="predicted"/>
<dbReference type="EMBL" id="AGFM01000048">
    <property type="protein sequence ID" value="EHJ60007.1"/>
    <property type="molecule type" value="Genomic_DNA"/>
</dbReference>
<accession>G6EFG1</accession>
<dbReference type="OrthoDB" id="7510769at2"/>
<gene>
    <name evidence="1" type="ORF">NSU_3083</name>
</gene>
<evidence type="ECO:0000313" key="2">
    <source>
        <dbReference type="Proteomes" id="UP000004030"/>
    </source>
</evidence>
<organism evidence="1 2">
    <name type="scientific">Novosphingobium pentaromativorans US6-1</name>
    <dbReference type="NCBI Taxonomy" id="1088721"/>
    <lineage>
        <taxon>Bacteria</taxon>
        <taxon>Pseudomonadati</taxon>
        <taxon>Pseudomonadota</taxon>
        <taxon>Alphaproteobacteria</taxon>
        <taxon>Sphingomonadales</taxon>
        <taxon>Sphingomonadaceae</taxon>
        <taxon>Novosphingobium</taxon>
    </lineage>
</organism>
<dbReference type="RefSeq" id="WP_007013991.1">
    <property type="nucleotide sequence ID" value="NZ_AGFM01000048.1"/>
</dbReference>
<dbReference type="STRING" id="1088721.JI59_04605"/>
<evidence type="ECO:0000313" key="1">
    <source>
        <dbReference type="EMBL" id="EHJ60007.1"/>
    </source>
</evidence>
<protein>
    <submittedName>
        <fullName evidence="1">Uncharacterized protein</fullName>
    </submittedName>
</protein>